<reference evidence="2" key="1">
    <citation type="journal article" date="2021" name="PeerJ">
        <title>Extensive microbial diversity within the chicken gut microbiome revealed by metagenomics and culture.</title>
        <authorList>
            <person name="Gilroy R."/>
            <person name="Ravi A."/>
            <person name="Getino M."/>
            <person name="Pursley I."/>
            <person name="Horton D.L."/>
            <person name="Alikhan N.F."/>
            <person name="Baker D."/>
            <person name="Gharbi K."/>
            <person name="Hall N."/>
            <person name="Watson M."/>
            <person name="Adriaenssens E.M."/>
            <person name="Foster-Nyarko E."/>
            <person name="Jarju S."/>
            <person name="Secka A."/>
            <person name="Antonio M."/>
            <person name="Oren A."/>
            <person name="Chaudhuri R.R."/>
            <person name="La Ragione R."/>
            <person name="Hildebrand F."/>
            <person name="Pallen M.J."/>
        </authorList>
    </citation>
    <scope>NUCLEOTIDE SEQUENCE</scope>
    <source>
        <strain evidence="2">USAMLcec2-132</strain>
    </source>
</reference>
<dbReference type="Proteomes" id="UP000823891">
    <property type="component" value="Unassembled WGS sequence"/>
</dbReference>
<dbReference type="SUPFAM" id="SSF53448">
    <property type="entry name" value="Nucleotide-diphospho-sugar transferases"/>
    <property type="match status" value="1"/>
</dbReference>
<gene>
    <name evidence="2" type="ORF">H9761_05215</name>
</gene>
<keyword evidence="2" id="KW-0328">Glycosyltransferase</keyword>
<dbReference type="GO" id="GO:0044010">
    <property type="term" value="P:single-species biofilm formation"/>
    <property type="evidence" value="ECO:0007669"/>
    <property type="project" value="TreeGrafter"/>
</dbReference>
<dbReference type="InterPro" id="IPR001173">
    <property type="entry name" value="Glyco_trans_2-like"/>
</dbReference>
<comment type="caution">
    <text evidence="2">The sequence shown here is derived from an EMBL/GenBank/DDBJ whole genome shotgun (WGS) entry which is preliminary data.</text>
</comment>
<accession>A0A9D2NG44</accession>
<sequence length="311" mass="35678">MKIDVIIPTYRPGKKFLELMKRLSGQSVKADRIIIMNTEEKYFDGFLHGTDFARRYPEAEVHHLSKREFDHGGTRDLAAAKSSADLFVCMTDDAVPADDFLIERLRDALCQDKDIAVAYARQLTDESSGEIERYTRAFNYPEESRVKGQEQLSELGIKTYFCSNVCAMYRKDVFRSLGGFEKHTIFNEDMIYAAKAVKAGWKIAYAADACVYHSHSYKVKEQFRRNFDNGVSQAQHPEIFSVVSSESEGMRMVKKTVAHLCGIGKPWMVLRLVADCGARYLGFFLGKHYRSLPAGMVLRCSMNRDFWKKRY</sequence>
<evidence type="ECO:0000259" key="1">
    <source>
        <dbReference type="Pfam" id="PF00535"/>
    </source>
</evidence>
<reference evidence="2" key="2">
    <citation type="submission" date="2021-04" db="EMBL/GenBank/DDBJ databases">
        <authorList>
            <person name="Gilroy R."/>
        </authorList>
    </citation>
    <scope>NUCLEOTIDE SEQUENCE</scope>
    <source>
        <strain evidence="2">USAMLcec2-132</strain>
    </source>
</reference>
<dbReference type="PANTHER" id="PTHR43685:SF13">
    <property type="entry name" value="O ANTIGEN BIOSYNTHESIS RHAMNOSYLTRANSFERASE RFBN"/>
    <property type="match status" value="1"/>
</dbReference>
<protein>
    <submittedName>
        <fullName evidence="2">Glycosyltransferase</fullName>
        <ecNumber evidence="2">2.4.-.-</ecNumber>
    </submittedName>
</protein>
<dbReference type="InterPro" id="IPR050834">
    <property type="entry name" value="Glycosyltransf_2"/>
</dbReference>
<keyword evidence="2" id="KW-0808">Transferase</keyword>
<dbReference type="EMBL" id="DWWS01000020">
    <property type="protein sequence ID" value="HJC23089.1"/>
    <property type="molecule type" value="Genomic_DNA"/>
</dbReference>
<dbReference type="InterPro" id="IPR029044">
    <property type="entry name" value="Nucleotide-diphossugar_trans"/>
</dbReference>
<evidence type="ECO:0000313" key="2">
    <source>
        <dbReference type="EMBL" id="HJC23089.1"/>
    </source>
</evidence>
<name>A0A9D2NG44_9FIRM</name>
<dbReference type="EC" id="2.4.-.-" evidence="2"/>
<dbReference type="AlphaFoldDB" id="A0A9D2NG44"/>
<dbReference type="PANTHER" id="PTHR43685">
    <property type="entry name" value="GLYCOSYLTRANSFERASE"/>
    <property type="match status" value="1"/>
</dbReference>
<feature type="domain" description="Glycosyltransferase 2-like" evidence="1">
    <location>
        <begin position="5"/>
        <end position="177"/>
    </location>
</feature>
<evidence type="ECO:0000313" key="3">
    <source>
        <dbReference type="Proteomes" id="UP000823891"/>
    </source>
</evidence>
<proteinExistence type="predicted"/>
<dbReference type="Pfam" id="PF00535">
    <property type="entry name" value="Glycos_transf_2"/>
    <property type="match status" value="1"/>
</dbReference>
<dbReference type="Gene3D" id="3.90.550.10">
    <property type="entry name" value="Spore Coat Polysaccharide Biosynthesis Protein SpsA, Chain A"/>
    <property type="match status" value="1"/>
</dbReference>
<dbReference type="GO" id="GO:0016757">
    <property type="term" value="F:glycosyltransferase activity"/>
    <property type="evidence" value="ECO:0007669"/>
    <property type="project" value="UniProtKB-KW"/>
</dbReference>
<organism evidence="2 3">
    <name type="scientific">Candidatus Eisenbergiella merdavium</name>
    <dbReference type="NCBI Taxonomy" id="2838551"/>
    <lineage>
        <taxon>Bacteria</taxon>
        <taxon>Bacillati</taxon>
        <taxon>Bacillota</taxon>
        <taxon>Clostridia</taxon>
        <taxon>Lachnospirales</taxon>
        <taxon>Lachnospiraceae</taxon>
        <taxon>Eisenbergiella</taxon>
    </lineage>
</organism>